<evidence type="ECO:0000313" key="2">
    <source>
        <dbReference type="Proteomes" id="UP000698924"/>
    </source>
</evidence>
<dbReference type="AlphaFoldDB" id="A0AA40ZUT2"/>
<dbReference type="Proteomes" id="UP000698924">
    <property type="component" value="Unassembled WGS sequence"/>
</dbReference>
<name>A0AA40ZUT2_9BACT</name>
<dbReference type="EMBL" id="JACJMO010000023">
    <property type="protein sequence ID" value="MBM6858373.1"/>
    <property type="molecule type" value="Genomic_DNA"/>
</dbReference>
<reference evidence="1 2" key="1">
    <citation type="journal article" date="2021" name="Sci. Rep.">
        <title>The distribution of antibiotic resistance genes in chicken gut microbiota commensals.</title>
        <authorList>
            <person name="Juricova H."/>
            <person name="Matiasovicova J."/>
            <person name="Kubasova T."/>
            <person name="Cejkova D."/>
            <person name="Rychlik I."/>
        </authorList>
    </citation>
    <scope>NUCLEOTIDE SEQUENCE [LARGE SCALE GENOMIC DNA]</scope>
    <source>
        <strain evidence="1 2">An421</strain>
    </source>
</reference>
<sequence length="153" mass="17265">MKEIEEMRLYIGTLSISELQVLHQECLNYLNASESKKEEMYADIQQILHLNSNLSIEIKTESVRNKAYQELNKFLFPNIEEITTKGSEDCASVRDRKLNSLANKYAIEFTGPCLAGPLTGGIGTAISIAVITAVTEIERREIWAEYDDCVKNS</sequence>
<evidence type="ECO:0000313" key="1">
    <source>
        <dbReference type="EMBL" id="MBM6858373.1"/>
    </source>
</evidence>
<keyword evidence="2" id="KW-1185">Reference proteome</keyword>
<protein>
    <submittedName>
        <fullName evidence="1">Uncharacterized protein</fullName>
    </submittedName>
</protein>
<proteinExistence type="predicted"/>
<comment type="caution">
    <text evidence="1">The sequence shown here is derived from an EMBL/GenBank/DDBJ whole genome shotgun (WGS) entry which is preliminary data.</text>
</comment>
<gene>
    <name evidence="1" type="ORF">H6D15_12320</name>
</gene>
<dbReference type="RefSeq" id="WP_204972790.1">
    <property type="nucleotide sequence ID" value="NZ_JAAZTS010000022.1"/>
</dbReference>
<accession>A0AA40ZUT2</accession>
<organism evidence="1 2">
    <name type="scientific">Caecibacteroides pullorum</name>
    <dbReference type="NCBI Taxonomy" id="2725562"/>
    <lineage>
        <taxon>Bacteria</taxon>
        <taxon>Pseudomonadati</taxon>
        <taxon>Bacteroidota</taxon>
        <taxon>Bacteroidia</taxon>
        <taxon>Bacteroidales</taxon>
        <taxon>Bacteroidaceae</taxon>
        <taxon>Caecibacteroides</taxon>
    </lineage>
</organism>